<dbReference type="InterPro" id="IPR002642">
    <property type="entry name" value="LysoPLipase_cat_dom"/>
</dbReference>
<reference evidence="10" key="1">
    <citation type="submission" date="2022-11" db="UniProtKB">
        <authorList>
            <consortium name="EnsemblMetazoa"/>
        </authorList>
    </citation>
    <scope>IDENTIFICATION</scope>
</reference>
<evidence type="ECO:0000256" key="4">
    <source>
        <dbReference type="ARBA" id="ARBA00022801"/>
    </source>
</evidence>
<dbReference type="Gene3D" id="2.60.40.150">
    <property type="entry name" value="C2 domain"/>
    <property type="match status" value="1"/>
</dbReference>
<dbReference type="InterPro" id="IPR000008">
    <property type="entry name" value="C2_dom"/>
</dbReference>
<dbReference type="OMA" id="ANIHFRE"/>
<feature type="domain" description="PLA2c" evidence="9">
    <location>
        <begin position="134"/>
        <end position="661"/>
    </location>
</feature>
<evidence type="ECO:0000256" key="7">
    <source>
        <dbReference type="RuleBase" id="RU362102"/>
    </source>
</evidence>
<evidence type="ECO:0000256" key="5">
    <source>
        <dbReference type="ARBA" id="ARBA00023098"/>
    </source>
</evidence>
<dbReference type="PANTHER" id="PTHR10728:SF40">
    <property type="entry name" value="PATATIN FAMILY PROTEIN"/>
    <property type="match status" value="1"/>
</dbReference>
<evidence type="ECO:0000256" key="1">
    <source>
        <dbReference type="ARBA" id="ARBA00004496"/>
    </source>
</evidence>
<keyword evidence="11" id="KW-1185">Reference proteome</keyword>
<dbReference type="Proteomes" id="UP000887567">
    <property type="component" value="Unplaced"/>
</dbReference>
<dbReference type="GO" id="GO:0005544">
    <property type="term" value="F:calcium-dependent phospholipid binding"/>
    <property type="evidence" value="ECO:0007669"/>
    <property type="project" value="TreeGrafter"/>
</dbReference>
<protein>
    <recommendedName>
        <fullName evidence="2 7">Phospholipase A2</fullName>
        <ecNumber evidence="2 7">3.1.1.4</ecNumber>
    </recommendedName>
</protein>
<sequence>MAGIFQATRGRCLVVRVTVLRGENIRQGWFIDLVDKADPFVKLDLPNSPNGRRQTTVISNDNNPTWNETFQFYMDPELDNVMNVTLMEEDPVFHDPLGQTIVVHLNNLKYDIDHEQDLVFNKTIHVFIKIHIAKCTEIPKGVRLSTKISDKEIEFRQKRKEFVFNTMKEVLAEKGPKNINEVPTVAILGSGGGYRAMTALSGTFCALKDIGIVDCSMYFAGVSGSTWYISTLYSHPNWPKIHPVEVNKELRKSVDKSFARLIFNPAWLKKRISDIKEKKRRGEPISYTDFFGYLLGDTLLADRDNPLLSSQQKTFQDGTVPMPLYACIHVKNDVGAEVFHDWLELSPFEVGMLRYGTYLTPENFGNKYFGGACVAEYPEAPLHFIQGICGSGFAVLTDELKSKIRSSITGRVHNEEDDEERGDDTQKHLNFILETVDKIDFLSARDCRAPEVLNFLRGMDLEFNPQDHTKEEIASRKEIASSQRKRLMFADGGIAFNSPYPLLLRTDRQVDLFLSFEYSGRRKDDFPLFTELVIAEQWAKKHNYPFPPINHEEQFKKYGPREYYVFKDDNDPSCPVVIHFPLVNNLFKTFKAPGVRRVTPKELEAGKLSIFEDHKKPYNLFRFHYGNETFDRLVELSNFNVKVCKDVIWDELAKCVEKKRQ</sequence>
<keyword evidence="7" id="KW-0106">Calcium</keyword>
<dbReference type="RefSeq" id="XP_020900756.1">
    <property type="nucleotide sequence ID" value="XM_021045097.2"/>
</dbReference>
<keyword evidence="3 7" id="KW-0963">Cytoplasm</keyword>
<dbReference type="GO" id="GO:0005509">
    <property type="term" value="F:calcium ion binding"/>
    <property type="evidence" value="ECO:0007669"/>
    <property type="project" value="TreeGrafter"/>
</dbReference>
<dbReference type="PANTHER" id="PTHR10728">
    <property type="entry name" value="CYTOSOLIC PHOSPHOLIPASE A2"/>
    <property type="match status" value="1"/>
</dbReference>
<dbReference type="AlphaFoldDB" id="A0A913XA18"/>
<dbReference type="PROSITE" id="PS50004">
    <property type="entry name" value="C2"/>
    <property type="match status" value="1"/>
</dbReference>
<comment type="domain">
    <text evidence="7">The N-terminal C2 domain associates with lipid membranes upon calcium binding.</text>
</comment>
<dbReference type="Pfam" id="PF01735">
    <property type="entry name" value="PLA2_B"/>
    <property type="match status" value="1"/>
</dbReference>
<dbReference type="SUPFAM" id="SSF49562">
    <property type="entry name" value="C2 domain (Calcium/lipid-binding domain, CaLB)"/>
    <property type="match status" value="1"/>
</dbReference>
<dbReference type="GO" id="GO:0005829">
    <property type="term" value="C:cytosol"/>
    <property type="evidence" value="ECO:0007669"/>
    <property type="project" value="TreeGrafter"/>
</dbReference>
<dbReference type="SMART" id="SM00239">
    <property type="entry name" value="C2"/>
    <property type="match status" value="1"/>
</dbReference>
<keyword evidence="6 7" id="KW-0442">Lipid degradation</keyword>
<dbReference type="KEGG" id="epa:110239381"/>
<evidence type="ECO:0000313" key="10">
    <source>
        <dbReference type="EnsemblMetazoa" id="XP_020900756.1"/>
    </source>
</evidence>
<dbReference type="EC" id="3.1.1.4" evidence="2 7"/>
<dbReference type="EnsemblMetazoa" id="XM_021045097.2">
    <property type="protein sequence ID" value="XP_020900756.1"/>
    <property type="gene ID" value="LOC110239381"/>
</dbReference>
<evidence type="ECO:0000256" key="6">
    <source>
        <dbReference type="PROSITE-ProRule" id="PRU00555"/>
    </source>
</evidence>
<dbReference type="InterPro" id="IPR016035">
    <property type="entry name" value="Acyl_Trfase/lysoPLipase"/>
</dbReference>
<dbReference type="InterPro" id="IPR035892">
    <property type="entry name" value="C2_domain_sf"/>
</dbReference>
<dbReference type="GO" id="GO:0047498">
    <property type="term" value="F:calcium-dependent phospholipase A2 activity"/>
    <property type="evidence" value="ECO:0007669"/>
    <property type="project" value="TreeGrafter"/>
</dbReference>
<dbReference type="Pfam" id="PF00168">
    <property type="entry name" value="C2"/>
    <property type="match status" value="1"/>
</dbReference>
<keyword evidence="7" id="KW-0479">Metal-binding</keyword>
<dbReference type="PROSITE" id="PS51210">
    <property type="entry name" value="PLA2C"/>
    <property type="match status" value="1"/>
</dbReference>
<dbReference type="GeneID" id="110239381"/>
<comment type="subcellular location">
    <subcellularLocation>
        <location evidence="1">Cytoplasm</location>
    </subcellularLocation>
</comment>
<proteinExistence type="predicted"/>
<dbReference type="OrthoDB" id="419768at2759"/>
<comment type="catalytic activity">
    <reaction evidence="7">
        <text>a 1,2-diacyl-sn-glycero-3-phosphocholine + H2O = a 1-acyl-sn-glycero-3-phosphocholine + a fatty acid + H(+)</text>
        <dbReference type="Rhea" id="RHEA:15801"/>
        <dbReference type="ChEBI" id="CHEBI:15377"/>
        <dbReference type="ChEBI" id="CHEBI:15378"/>
        <dbReference type="ChEBI" id="CHEBI:28868"/>
        <dbReference type="ChEBI" id="CHEBI:57643"/>
        <dbReference type="ChEBI" id="CHEBI:58168"/>
        <dbReference type="EC" id="3.1.1.4"/>
    </reaction>
</comment>
<dbReference type="SUPFAM" id="SSF52151">
    <property type="entry name" value="FabD/lysophospholipase-like"/>
    <property type="match status" value="1"/>
</dbReference>
<evidence type="ECO:0000256" key="3">
    <source>
        <dbReference type="ARBA" id="ARBA00022490"/>
    </source>
</evidence>
<organism evidence="10 11">
    <name type="scientific">Exaiptasia diaphana</name>
    <name type="common">Tropical sea anemone</name>
    <name type="synonym">Aiptasia pulchella</name>
    <dbReference type="NCBI Taxonomy" id="2652724"/>
    <lineage>
        <taxon>Eukaryota</taxon>
        <taxon>Metazoa</taxon>
        <taxon>Cnidaria</taxon>
        <taxon>Anthozoa</taxon>
        <taxon>Hexacorallia</taxon>
        <taxon>Actiniaria</taxon>
        <taxon>Aiptasiidae</taxon>
        <taxon>Exaiptasia</taxon>
    </lineage>
</organism>
<evidence type="ECO:0000313" key="11">
    <source>
        <dbReference type="Proteomes" id="UP000887567"/>
    </source>
</evidence>
<feature type="domain" description="C2" evidence="8">
    <location>
        <begin position="1"/>
        <end position="120"/>
    </location>
</feature>
<evidence type="ECO:0000259" key="8">
    <source>
        <dbReference type="PROSITE" id="PS50004"/>
    </source>
</evidence>
<keyword evidence="4 6" id="KW-0378">Hydrolase</keyword>
<evidence type="ECO:0000256" key="2">
    <source>
        <dbReference type="ARBA" id="ARBA00013278"/>
    </source>
</evidence>
<accession>A0A913XA18</accession>
<keyword evidence="5 6" id="KW-0443">Lipid metabolism</keyword>
<dbReference type="Gene3D" id="3.40.1090.10">
    <property type="entry name" value="Cytosolic phospholipase A2 catalytic domain"/>
    <property type="match status" value="1"/>
</dbReference>
<evidence type="ECO:0000259" key="9">
    <source>
        <dbReference type="PROSITE" id="PS51210"/>
    </source>
</evidence>
<name>A0A913XA18_EXADI</name>
<dbReference type="SMART" id="SM00022">
    <property type="entry name" value="PLAc"/>
    <property type="match status" value="1"/>
</dbReference>
<dbReference type="GO" id="GO:0046475">
    <property type="term" value="P:glycerophospholipid catabolic process"/>
    <property type="evidence" value="ECO:0007669"/>
    <property type="project" value="TreeGrafter"/>
</dbReference>